<keyword evidence="3" id="KW-0676">Redox-active center</keyword>
<dbReference type="Gene3D" id="3.40.30.10">
    <property type="entry name" value="Glutaredoxin"/>
    <property type="match status" value="1"/>
</dbReference>
<organism evidence="6 7">
    <name type="scientific">Vicia faba</name>
    <name type="common">Broad bean</name>
    <name type="synonym">Faba vulgaris</name>
    <dbReference type="NCBI Taxonomy" id="3906"/>
    <lineage>
        <taxon>Eukaryota</taxon>
        <taxon>Viridiplantae</taxon>
        <taxon>Streptophyta</taxon>
        <taxon>Embryophyta</taxon>
        <taxon>Tracheophyta</taxon>
        <taxon>Spermatophyta</taxon>
        <taxon>Magnoliopsida</taxon>
        <taxon>eudicotyledons</taxon>
        <taxon>Gunneridae</taxon>
        <taxon>Pentapetalae</taxon>
        <taxon>rosids</taxon>
        <taxon>fabids</taxon>
        <taxon>Fabales</taxon>
        <taxon>Fabaceae</taxon>
        <taxon>Papilionoideae</taxon>
        <taxon>50 kb inversion clade</taxon>
        <taxon>NPAAA clade</taxon>
        <taxon>Hologalegina</taxon>
        <taxon>IRL clade</taxon>
        <taxon>Fabeae</taxon>
        <taxon>Vicia</taxon>
    </lineage>
</organism>
<dbReference type="InterPro" id="IPR013766">
    <property type="entry name" value="Thioredoxin_domain"/>
</dbReference>
<dbReference type="InterPro" id="IPR036249">
    <property type="entry name" value="Thioredoxin-like_sf"/>
</dbReference>
<dbReference type="PROSITE" id="PS51352">
    <property type="entry name" value="THIOREDOXIN_2"/>
    <property type="match status" value="1"/>
</dbReference>
<dbReference type="AlphaFoldDB" id="A0AAV1APX2"/>
<dbReference type="EMBL" id="OX451739">
    <property type="protein sequence ID" value="CAI8611298.1"/>
    <property type="molecule type" value="Genomic_DNA"/>
</dbReference>
<evidence type="ECO:0000313" key="7">
    <source>
        <dbReference type="Proteomes" id="UP001157006"/>
    </source>
</evidence>
<evidence type="ECO:0000256" key="1">
    <source>
        <dbReference type="ARBA" id="ARBA00022982"/>
    </source>
</evidence>
<evidence type="ECO:0000256" key="3">
    <source>
        <dbReference type="ARBA" id="ARBA00023284"/>
    </source>
</evidence>
<reference evidence="6 7" key="1">
    <citation type="submission" date="2023-01" db="EMBL/GenBank/DDBJ databases">
        <authorList>
            <person name="Kreplak J."/>
        </authorList>
    </citation>
    <scope>NUCLEOTIDE SEQUENCE [LARGE SCALE GENOMIC DNA]</scope>
</reference>
<dbReference type="FunFam" id="3.40.30.10:FF:000245">
    <property type="entry name" value="Thioredoxin"/>
    <property type="match status" value="1"/>
</dbReference>
<protein>
    <recommendedName>
        <fullName evidence="5">Thioredoxin domain-containing protein</fullName>
    </recommendedName>
</protein>
<evidence type="ECO:0000313" key="6">
    <source>
        <dbReference type="EMBL" id="CAI8611298.1"/>
    </source>
</evidence>
<dbReference type="Proteomes" id="UP001157006">
    <property type="component" value="Chromosome 4"/>
</dbReference>
<feature type="domain" description="Thioredoxin" evidence="5">
    <location>
        <begin position="162"/>
        <end position="281"/>
    </location>
</feature>
<dbReference type="SUPFAM" id="SSF52833">
    <property type="entry name" value="Thioredoxin-like"/>
    <property type="match status" value="1"/>
</dbReference>
<evidence type="ECO:0000259" key="5">
    <source>
        <dbReference type="PROSITE" id="PS51352"/>
    </source>
</evidence>
<dbReference type="Pfam" id="PF00085">
    <property type="entry name" value="Thioredoxin"/>
    <property type="match status" value="1"/>
</dbReference>
<feature type="region of interest" description="Disordered" evidence="4">
    <location>
        <begin position="147"/>
        <end position="166"/>
    </location>
</feature>
<keyword evidence="2" id="KW-1015">Disulfide bond</keyword>
<sequence>MEHPPTNSKLYQRQERSICKVYVPSKTLKIGQSSSAPISSPGRIPTSVSLPVSFEIHRSNISTTPHPPQLPRPPVQALLQMEQGISVQRNVHVHELQMMQRSQELSNGGMSLHEYFKSPEAIQSLLSDRDKLCQLLEQQPKLMQMLQESHQTSTTNNHSRSLSSTSASPGLILVDSAEEFDKILSKVQDDSLHAIFYFTAVWCGPCRFISPIVGELSKKYPNVATYKIDIDQEAIQDTLSRLQITSVPTLHFFQNGKKTDELIGADVARLNHITEKLFKKD</sequence>
<keyword evidence="1" id="KW-0249">Electron transport</keyword>
<keyword evidence="7" id="KW-1185">Reference proteome</keyword>
<accession>A0AAV1APX2</accession>
<evidence type="ECO:0000256" key="4">
    <source>
        <dbReference type="SAM" id="MobiDB-lite"/>
    </source>
</evidence>
<dbReference type="PANTHER" id="PTHR46115">
    <property type="entry name" value="THIOREDOXIN-LIKE PROTEIN 1"/>
    <property type="match status" value="1"/>
</dbReference>
<dbReference type="CDD" id="cd02947">
    <property type="entry name" value="TRX_family"/>
    <property type="match status" value="1"/>
</dbReference>
<keyword evidence="1" id="KW-0813">Transport</keyword>
<gene>
    <name evidence="6" type="ORF">VFH_IV222840</name>
</gene>
<name>A0AAV1APX2_VICFA</name>
<evidence type="ECO:0000256" key="2">
    <source>
        <dbReference type="ARBA" id="ARBA00023157"/>
    </source>
</evidence>
<proteinExistence type="predicted"/>